<dbReference type="EnsemblPlants" id="Pp3c22_6690V3.4">
    <property type="protein sequence ID" value="Pp3c22_6690V3.4"/>
    <property type="gene ID" value="Pp3c22_6690"/>
</dbReference>
<organism evidence="1 2">
    <name type="scientific">Physcomitrium patens</name>
    <name type="common">Spreading-leaved earth moss</name>
    <name type="synonym">Physcomitrella patens</name>
    <dbReference type="NCBI Taxonomy" id="3218"/>
    <lineage>
        <taxon>Eukaryota</taxon>
        <taxon>Viridiplantae</taxon>
        <taxon>Streptophyta</taxon>
        <taxon>Embryophyta</taxon>
        <taxon>Bryophyta</taxon>
        <taxon>Bryophytina</taxon>
        <taxon>Bryopsida</taxon>
        <taxon>Funariidae</taxon>
        <taxon>Funariales</taxon>
        <taxon>Funariaceae</taxon>
        <taxon>Physcomitrium</taxon>
    </lineage>
</organism>
<dbReference type="AlphaFoldDB" id="A0A7I4CBR4"/>
<reference evidence="1 2" key="1">
    <citation type="journal article" date="2008" name="Science">
        <title>The Physcomitrella genome reveals evolutionary insights into the conquest of land by plants.</title>
        <authorList>
            <person name="Rensing S."/>
            <person name="Lang D."/>
            <person name="Zimmer A."/>
            <person name="Terry A."/>
            <person name="Salamov A."/>
            <person name="Shapiro H."/>
            <person name="Nishiyama T."/>
            <person name="Perroud P.-F."/>
            <person name="Lindquist E."/>
            <person name="Kamisugi Y."/>
            <person name="Tanahashi T."/>
            <person name="Sakakibara K."/>
            <person name="Fujita T."/>
            <person name="Oishi K."/>
            <person name="Shin-I T."/>
            <person name="Kuroki Y."/>
            <person name="Toyoda A."/>
            <person name="Suzuki Y."/>
            <person name="Hashimoto A."/>
            <person name="Yamaguchi K."/>
            <person name="Sugano A."/>
            <person name="Kohara Y."/>
            <person name="Fujiyama A."/>
            <person name="Anterola A."/>
            <person name="Aoki S."/>
            <person name="Ashton N."/>
            <person name="Barbazuk W.B."/>
            <person name="Barker E."/>
            <person name="Bennetzen J."/>
            <person name="Bezanilla M."/>
            <person name="Blankenship R."/>
            <person name="Cho S.H."/>
            <person name="Dutcher S."/>
            <person name="Estelle M."/>
            <person name="Fawcett J.A."/>
            <person name="Gundlach H."/>
            <person name="Hanada K."/>
            <person name="Heyl A."/>
            <person name="Hicks K.A."/>
            <person name="Hugh J."/>
            <person name="Lohr M."/>
            <person name="Mayer K."/>
            <person name="Melkozernov A."/>
            <person name="Murata T."/>
            <person name="Nelson D."/>
            <person name="Pils B."/>
            <person name="Prigge M."/>
            <person name="Reiss B."/>
            <person name="Renner T."/>
            <person name="Rombauts S."/>
            <person name="Rushton P."/>
            <person name="Sanderfoot A."/>
            <person name="Schween G."/>
            <person name="Shiu S.-H."/>
            <person name="Stueber K."/>
            <person name="Theodoulou F.L."/>
            <person name="Tu H."/>
            <person name="Van de Peer Y."/>
            <person name="Verrier P.J."/>
            <person name="Waters E."/>
            <person name="Wood A."/>
            <person name="Yang L."/>
            <person name="Cove D."/>
            <person name="Cuming A."/>
            <person name="Hasebe M."/>
            <person name="Lucas S."/>
            <person name="Mishler D.B."/>
            <person name="Reski R."/>
            <person name="Grigoriev I."/>
            <person name="Quatrano R.S."/>
            <person name="Boore J.L."/>
        </authorList>
    </citation>
    <scope>NUCLEOTIDE SEQUENCE [LARGE SCALE GENOMIC DNA]</scope>
    <source>
        <strain evidence="1 2">cv. Gransden 2004</strain>
    </source>
</reference>
<keyword evidence="2" id="KW-1185">Reference proteome</keyword>
<sequence length="30" mass="3306">MGWDEMSSIGCLATALRLLTLRPFVGKPEL</sequence>
<accession>A0A7I4CBR4</accession>
<dbReference type="Gramene" id="Pp3c22_6690V3.4">
    <property type="protein sequence ID" value="Pp3c22_6690V3.4"/>
    <property type="gene ID" value="Pp3c22_6690"/>
</dbReference>
<dbReference type="Proteomes" id="UP000006727">
    <property type="component" value="Chromosome 22"/>
</dbReference>
<name>A0A7I4CBR4_PHYPA</name>
<proteinExistence type="predicted"/>
<evidence type="ECO:0000313" key="2">
    <source>
        <dbReference type="Proteomes" id="UP000006727"/>
    </source>
</evidence>
<dbReference type="EMBL" id="ABEU02000022">
    <property type="status" value="NOT_ANNOTATED_CDS"/>
    <property type="molecule type" value="Genomic_DNA"/>
</dbReference>
<protein>
    <submittedName>
        <fullName evidence="1">Uncharacterized protein</fullName>
    </submittedName>
</protein>
<evidence type="ECO:0000313" key="1">
    <source>
        <dbReference type="EnsemblPlants" id="Pp3c22_6690V3.4"/>
    </source>
</evidence>
<reference evidence="1" key="3">
    <citation type="submission" date="2020-12" db="UniProtKB">
        <authorList>
            <consortium name="EnsemblPlants"/>
        </authorList>
    </citation>
    <scope>IDENTIFICATION</scope>
</reference>
<reference evidence="1 2" key="2">
    <citation type="journal article" date="2018" name="Plant J.">
        <title>The Physcomitrella patens chromosome-scale assembly reveals moss genome structure and evolution.</title>
        <authorList>
            <person name="Lang D."/>
            <person name="Ullrich K.K."/>
            <person name="Murat F."/>
            <person name="Fuchs J."/>
            <person name="Jenkins J."/>
            <person name="Haas F.B."/>
            <person name="Piednoel M."/>
            <person name="Gundlach H."/>
            <person name="Van Bel M."/>
            <person name="Meyberg R."/>
            <person name="Vives C."/>
            <person name="Morata J."/>
            <person name="Symeonidi A."/>
            <person name="Hiss M."/>
            <person name="Muchero W."/>
            <person name="Kamisugi Y."/>
            <person name="Saleh O."/>
            <person name="Blanc G."/>
            <person name="Decker E.L."/>
            <person name="van Gessel N."/>
            <person name="Grimwood J."/>
            <person name="Hayes R.D."/>
            <person name="Graham S.W."/>
            <person name="Gunter L.E."/>
            <person name="McDaniel S.F."/>
            <person name="Hoernstein S.N.W."/>
            <person name="Larsson A."/>
            <person name="Li F.W."/>
            <person name="Perroud P.F."/>
            <person name="Phillips J."/>
            <person name="Ranjan P."/>
            <person name="Rokshar D.S."/>
            <person name="Rothfels C.J."/>
            <person name="Schneider L."/>
            <person name="Shu S."/>
            <person name="Stevenson D.W."/>
            <person name="Thummler F."/>
            <person name="Tillich M."/>
            <person name="Villarreal Aguilar J.C."/>
            <person name="Widiez T."/>
            <person name="Wong G.K."/>
            <person name="Wymore A."/>
            <person name="Zhang Y."/>
            <person name="Zimmer A.D."/>
            <person name="Quatrano R.S."/>
            <person name="Mayer K.F.X."/>
            <person name="Goodstein D."/>
            <person name="Casacuberta J.M."/>
            <person name="Vandepoele K."/>
            <person name="Reski R."/>
            <person name="Cuming A.C."/>
            <person name="Tuskan G.A."/>
            <person name="Maumus F."/>
            <person name="Salse J."/>
            <person name="Schmutz J."/>
            <person name="Rensing S.A."/>
        </authorList>
    </citation>
    <scope>NUCLEOTIDE SEQUENCE [LARGE SCALE GENOMIC DNA]</scope>
    <source>
        <strain evidence="1 2">cv. Gransden 2004</strain>
    </source>
</reference>